<protein>
    <submittedName>
        <fullName evidence="1">Uncharacterized protein</fullName>
    </submittedName>
</protein>
<name>A0A193QIC5_SODGM</name>
<organism evidence="1 2">
    <name type="scientific">Sodalis glossinidius (strain morsitans)</name>
    <dbReference type="NCBI Taxonomy" id="343509"/>
    <lineage>
        <taxon>Bacteria</taxon>
        <taxon>Pseudomonadati</taxon>
        <taxon>Pseudomonadota</taxon>
        <taxon>Gammaproteobacteria</taxon>
        <taxon>Enterobacterales</taxon>
        <taxon>Bruguierivoracaceae</taxon>
        <taxon>Sodalis</taxon>
    </lineage>
</organism>
<evidence type="ECO:0000313" key="1">
    <source>
        <dbReference type="EMBL" id="CRL44932.1"/>
    </source>
</evidence>
<gene>
    <name evidence="1" type="ORF">SGGMMB4_02361</name>
</gene>
<dbReference type="RefSeq" id="WP_243466205.1">
    <property type="nucleotide sequence ID" value="NC_007712.1"/>
</dbReference>
<reference evidence="1 2" key="1">
    <citation type="submission" date="2015-05" db="EMBL/GenBank/DDBJ databases">
        <authorList>
            <person name="Goodhead I."/>
        </authorList>
    </citation>
    <scope>NUCLEOTIDE SEQUENCE [LARGE SCALE GENOMIC DNA]</scope>
    <source>
        <strain evidence="2">morsitans</strain>
    </source>
</reference>
<evidence type="ECO:0000313" key="2">
    <source>
        <dbReference type="Proteomes" id="UP000245838"/>
    </source>
</evidence>
<dbReference type="Proteomes" id="UP000245838">
    <property type="component" value="Chromosome sggmmb4_Chromosome"/>
</dbReference>
<sequence length="109" mass="12400">MTSEKPEEAMTFGELLQLISEQRRRLSVLEIAFSYISFSLDEKANQLLIHNLMLETQNQNRDVLMQKYFAQLAEELARRVTPVTPPPCAAAGLKMRAAAGLSRLCRYVQ</sequence>
<proteinExistence type="predicted"/>
<dbReference type="EMBL" id="LN854557">
    <property type="protein sequence ID" value="CRL44932.1"/>
    <property type="molecule type" value="Genomic_DNA"/>
</dbReference>
<dbReference type="AlphaFoldDB" id="A0A193QIC5"/>
<accession>A0A193QIC5</accession>